<accession>A0A074YLQ6</accession>
<dbReference type="EMBL" id="KL584755">
    <property type="protein sequence ID" value="KEQ96994.1"/>
    <property type="molecule type" value="Genomic_DNA"/>
</dbReference>
<feature type="region of interest" description="Disordered" evidence="2">
    <location>
        <begin position="35"/>
        <end position="183"/>
    </location>
</feature>
<proteinExistence type="inferred from homology"/>
<evidence type="ECO:0000313" key="4">
    <source>
        <dbReference type="EMBL" id="KEQ96994.1"/>
    </source>
</evidence>
<feature type="compositionally biased region" description="Polar residues" evidence="2">
    <location>
        <begin position="145"/>
        <end position="155"/>
    </location>
</feature>
<feature type="region of interest" description="Disordered" evidence="2">
    <location>
        <begin position="199"/>
        <end position="246"/>
    </location>
</feature>
<dbReference type="GO" id="GO:0006606">
    <property type="term" value="P:protein import into nucleus"/>
    <property type="evidence" value="ECO:0007669"/>
    <property type="project" value="InterPro"/>
</dbReference>
<dbReference type="InterPro" id="IPR013883">
    <property type="entry name" value="TF_Iwr1_dom"/>
</dbReference>
<feature type="compositionally biased region" description="Low complexity" evidence="2">
    <location>
        <begin position="70"/>
        <end position="87"/>
    </location>
</feature>
<comment type="similarity">
    <text evidence="1">Belongs to the IWR1/SLC7A6OS family.</text>
</comment>
<dbReference type="OrthoDB" id="6255506at2759"/>
<feature type="region of interest" description="Disordered" evidence="2">
    <location>
        <begin position="288"/>
        <end position="388"/>
    </location>
</feature>
<keyword evidence="5" id="KW-1185">Reference proteome</keyword>
<evidence type="ECO:0000259" key="3">
    <source>
        <dbReference type="Pfam" id="PF08574"/>
    </source>
</evidence>
<dbReference type="GO" id="GO:0005737">
    <property type="term" value="C:cytoplasm"/>
    <property type="evidence" value="ECO:0007669"/>
    <property type="project" value="TreeGrafter"/>
</dbReference>
<feature type="compositionally biased region" description="Acidic residues" evidence="2">
    <location>
        <begin position="345"/>
        <end position="361"/>
    </location>
</feature>
<dbReference type="GeneID" id="25365654"/>
<dbReference type="HOGENOM" id="CLU_039754_0_0_1"/>
<dbReference type="InParanoid" id="A0A074YLQ6"/>
<evidence type="ECO:0000256" key="2">
    <source>
        <dbReference type="SAM" id="MobiDB-lite"/>
    </source>
</evidence>
<gene>
    <name evidence="4" type="ORF">AUEXF2481DRAFT_3673</name>
</gene>
<dbReference type="Pfam" id="PF08574">
    <property type="entry name" value="Iwr1"/>
    <property type="match status" value="1"/>
</dbReference>
<dbReference type="STRING" id="1043005.A0A074YLQ6"/>
<dbReference type="PANTHER" id="PTHR28063">
    <property type="entry name" value="RNA POLYMERASE II NUCLEAR LOCALIZATION PROTEIN IWR1"/>
    <property type="match status" value="1"/>
</dbReference>
<protein>
    <recommendedName>
        <fullName evidence="3">Transcription factor Iwr1 domain-containing protein</fullName>
    </recommendedName>
</protein>
<sequence>MAELPSLVRVKRKRGDEPTADLFLEERTLKKQQVWQFRLQQTHPSQQPSDSSNGGVSAPNTSPPAVDPFQHQQQQQHQRQQQQQQQQDALVRREFRLARSTRPLHRRIESVRKRKAQWDAQDIPTFVEATPKRRRVGQEDAPPSISDTPVSTPTTLKRPGASSRLKKPTAETLFQSPANPPPDRLADALHRFALEEEAREEARIKPKVTSIPKKPVQRYRQRHPEQTPDEPQSIHKTDDDVDMLSDDDDYVYDTYVRTKDPVVPANVDSDDATNVQIGYIVISEEDQPLWETYFEEEAESDKEFETDDEDENAEGYYAADYPEDEVASDDEFDRGAYGYRHGGSDDEQWASDPDEWSDGDEAMQNPWKKFPWMRSAQANADEQDDEEL</sequence>
<dbReference type="AlphaFoldDB" id="A0A074YLQ6"/>
<feature type="domain" description="Transcription factor Iwr1" evidence="3">
    <location>
        <begin position="248"/>
        <end position="325"/>
    </location>
</feature>
<dbReference type="InterPro" id="IPR040150">
    <property type="entry name" value="Iwr1"/>
</dbReference>
<evidence type="ECO:0000313" key="5">
    <source>
        <dbReference type="Proteomes" id="UP000030641"/>
    </source>
</evidence>
<feature type="compositionally biased region" description="Acidic residues" evidence="2">
    <location>
        <begin position="288"/>
        <end position="313"/>
    </location>
</feature>
<name>A0A074YLQ6_AURSE</name>
<dbReference type="OMA" id="GYRAHGS"/>
<dbReference type="Proteomes" id="UP000030641">
    <property type="component" value="Unassembled WGS sequence"/>
</dbReference>
<feature type="compositionally biased region" description="Acidic residues" evidence="2">
    <location>
        <begin position="321"/>
        <end position="332"/>
    </location>
</feature>
<dbReference type="PANTHER" id="PTHR28063:SF1">
    <property type="entry name" value="RNA POLYMERASE II NUCLEAR LOCALIZATION PROTEIN IWR1"/>
    <property type="match status" value="1"/>
</dbReference>
<feature type="compositionally biased region" description="Polar residues" evidence="2">
    <location>
        <begin position="35"/>
        <end position="60"/>
    </location>
</feature>
<feature type="region of interest" description="Disordered" evidence="2">
    <location>
        <begin position="1"/>
        <end position="21"/>
    </location>
</feature>
<evidence type="ECO:0000256" key="1">
    <source>
        <dbReference type="ARBA" id="ARBA00010218"/>
    </source>
</evidence>
<reference evidence="4 5" key="1">
    <citation type="journal article" date="2014" name="BMC Genomics">
        <title>Genome sequencing of four Aureobasidium pullulans varieties: biotechnological potential, stress tolerance, and description of new species.</title>
        <authorList>
            <person name="Gostin Ar C."/>
            <person name="Ohm R.A."/>
            <person name="Kogej T."/>
            <person name="Sonjak S."/>
            <person name="Turk M."/>
            <person name="Zajc J."/>
            <person name="Zalar P."/>
            <person name="Grube M."/>
            <person name="Sun H."/>
            <person name="Han J."/>
            <person name="Sharma A."/>
            <person name="Chiniquy J."/>
            <person name="Ngan C.Y."/>
            <person name="Lipzen A."/>
            <person name="Barry K."/>
            <person name="Grigoriev I.V."/>
            <person name="Gunde-Cimerman N."/>
        </authorList>
    </citation>
    <scope>NUCLEOTIDE SEQUENCE [LARGE SCALE GENOMIC DNA]</scope>
    <source>
        <strain evidence="4 5">EXF-2481</strain>
    </source>
</reference>
<organism evidence="4 5">
    <name type="scientific">Aureobasidium subglaciale (strain EXF-2481)</name>
    <name type="common">Aureobasidium pullulans var. subglaciale</name>
    <dbReference type="NCBI Taxonomy" id="1043005"/>
    <lineage>
        <taxon>Eukaryota</taxon>
        <taxon>Fungi</taxon>
        <taxon>Dikarya</taxon>
        <taxon>Ascomycota</taxon>
        <taxon>Pezizomycotina</taxon>
        <taxon>Dothideomycetes</taxon>
        <taxon>Dothideomycetidae</taxon>
        <taxon>Dothideales</taxon>
        <taxon>Saccotheciaceae</taxon>
        <taxon>Aureobasidium</taxon>
    </lineage>
</organism>
<feature type="compositionally biased region" description="Basic and acidic residues" evidence="2">
    <location>
        <begin position="222"/>
        <end position="238"/>
    </location>
</feature>
<dbReference type="RefSeq" id="XP_013345258.1">
    <property type="nucleotide sequence ID" value="XM_013489804.1"/>
</dbReference>